<feature type="compositionally biased region" description="Low complexity" evidence="2">
    <location>
        <begin position="788"/>
        <end position="799"/>
    </location>
</feature>
<gene>
    <name evidence="5" type="ORF">CSUI_004814</name>
</gene>
<feature type="compositionally biased region" description="Basic and acidic residues" evidence="2">
    <location>
        <begin position="756"/>
        <end position="770"/>
    </location>
</feature>
<feature type="compositionally biased region" description="Low complexity" evidence="2">
    <location>
        <begin position="188"/>
        <end position="200"/>
    </location>
</feature>
<keyword evidence="3" id="KW-0472">Membrane</keyword>
<feature type="compositionally biased region" description="Polar residues" evidence="2">
    <location>
        <begin position="219"/>
        <end position="232"/>
    </location>
</feature>
<proteinExistence type="inferred from homology"/>
<comment type="caution">
    <text evidence="5">The sequence shown here is derived from an EMBL/GenBank/DDBJ whole genome shotgun (WGS) entry which is preliminary data.</text>
</comment>
<keyword evidence="3" id="KW-0812">Transmembrane</keyword>
<feature type="region of interest" description="Disordered" evidence="2">
    <location>
        <begin position="657"/>
        <end position="699"/>
    </location>
</feature>
<dbReference type="GeneID" id="94428209"/>
<comment type="similarity">
    <text evidence="1">Belongs to the RMD1/sif2 family.</text>
</comment>
<feature type="compositionally biased region" description="Basic and acidic residues" evidence="2">
    <location>
        <begin position="778"/>
        <end position="787"/>
    </location>
</feature>
<dbReference type="InterPro" id="IPR003734">
    <property type="entry name" value="DUF155"/>
</dbReference>
<evidence type="ECO:0000256" key="3">
    <source>
        <dbReference type="SAM" id="Phobius"/>
    </source>
</evidence>
<evidence type="ECO:0000313" key="5">
    <source>
        <dbReference type="EMBL" id="PHJ21349.1"/>
    </source>
</evidence>
<organism evidence="5 6">
    <name type="scientific">Cystoisospora suis</name>
    <dbReference type="NCBI Taxonomy" id="483139"/>
    <lineage>
        <taxon>Eukaryota</taxon>
        <taxon>Sar</taxon>
        <taxon>Alveolata</taxon>
        <taxon>Apicomplexa</taxon>
        <taxon>Conoidasida</taxon>
        <taxon>Coccidia</taxon>
        <taxon>Eucoccidiorida</taxon>
        <taxon>Eimeriorina</taxon>
        <taxon>Sarcocystidae</taxon>
        <taxon>Cystoisospora</taxon>
    </lineage>
</organism>
<feature type="compositionally biased region" description="Polar residues" evidence="2">
    <location>
        <begin position="201"/>
        <end position="210"/>
    </location>
</feature>
<feature type="region of interest" description="Disordered" evidence="2">
    <location>
        <begin position="13"/>
        <end position="45"/>
    </location>
</feature>
<feature type="domain" description="DUF155" evidence="4">
    <location>
        <begin position="903"/>
        <end position="1115"/>
    </location>
</feature>
<dbReference type="Proteomes" id="UP000221165">
    <property type="component" value="Unassembled WGS sequence"/>
</dbReference>
<dbReference type="InterPro" id="IPR051624">
    <property type="entry name" value="RMD1/Sad1-interacting"/>
</dbReference>
<sequence>MFVSKRALQESFNLPLLEQDEETEGHYSAPYQHSTRSRSRACTPSWPRHSRPECAFLPPVPHYSHAYPLSSSPPGLHSSPASALFSPASCSPLSSCVSDNPSSYSSSPSSPLRSPFAYATDPAARSCVRTSEGAALHTRGLCQGGGREVSPQLAEASKSSLHFSGPQKPKKAEGESFSPVGRTVPAASESLRSSSTPSSSHVRVQPSSCPGSPRCCLPSTPSRQSLTSTSSGHMRHGVDSGVCSSGARRVRKGSPEAEEYNSSGQNSLFSGLEPSAWLHPPNASPSAAEAVEIGEHDCVPESRNNNFRTPGFEAGSERGDSPSGLQSLSRRPQTKRTSELTHRSLHARANSLSPLPVTQRGGCDLPSEDNVITRPGKNEEVIDSTGATPPPGCSLRHRTASGLPRGVAGGTPGGPLTACGASTTALGGGGPANSEATGGRKGKLRRKKRNPPKVAWRSTMFLRQLEDERNEEKAEEERLYYPIHSLCHAEGYDLRALYDALISRHCYAQFPDDQGTVLYLELPNYDLQLAEFKARSQDCFETFLHLLAPAVPPRSASAFRSPVAFHSAGEPHAAAGTPATGSRHYSSGMGDVDSPSADHRELPRQYSAPCFPPPCARGSARIAMHTSHTKDDGKEKCRAMRKENFLLESSAVCGHLEKSNDDEEASTAYGMSKTPQKKGSVSLQTPESSSHFDDSQLFYGRDSSDKELSLLSQSRELITDDCSSTSSHEENQDIKGVTMTEGGIRRRERPVSFGSLEDRNSSLFDEDKSTARSSSRKHTPDNVRLDRSMSGVLSSGRSSGCERDASGVLSLSSDAESQPARGKQLAWSRKRRARMGGGAGGSLAPNTSARADTALLSEKEDSKGPAADSGSAFASRFSEEICCMVPETRRLSHSEEGERTGCCFVFASGAVVIWGGDAVGGTEMKRELLSNLMWFFGRFATDLVRADANQEDVMFYCYIDEFRNRCPSSSIPRSRVKQNRVYLKTRSLSEKLAVSFAVAQSIRLGVYEALVNSTIARMREIPERMSRFGCDCLADGDTSFCGLVRTSRGTTAAGEAPDDFYGKQFASLLAKMIDVNIIQDFLDVPEYFWEDDKWQSFWQRVHNHLELRERVELLNNRYSCILELLNVVRRERSHSQEFRLTWIIVLLLTAQTIAVALKFFVFNPPGNT</sequence>
<keyword evidence="3" id="KW-1133">Transmembrane helix</keyword>
<dbReference type="Pfam" id="PF02582">
    <property type="entry name" value="DUF155"/>
    <property type="match status" value="1"/>
</dbReference>
<dbReference type="PANTHER" id="PTHR16255">
    <property type="entry name" value="REQUIRED FOR MEIOTIC NUCLEAR DIVISION PROTEIN 1 HOMOLOG"/>
    <property type="match status" value="1"/>
</dbReference>
<feature type="compositionally biased region" description="Basic residues" evidence="2">
    <location>
        <begin position="440"/>
        <end position="451"/>
    </location>
</feature>
<feature type="region of interest" description="Disordered" evidence="2">
    <location>
        <begin position="139"/>
        <end position="451"/>
    </location>
</feature>
<dbReference type="EMBL" id="MIGC01002284">
    <property type="protein sequence ID" value="PHJ21349.1"/>
    <property type="molecule type" value="Genomic_DNA"/>
</dbReference>
<feature type="compositionally biased region" description="Polar residues" evidence="2">
    <location>
        <begin position="673"/>
        <end position="689"/>
    </location>
</feature>
<dbReference type="VEuPathDB" id="ToxoDB:CSUI_004814"/>
<evidence type="ECO:0000256" key="2">
    <source>
        <dbReference type="SAM" id="MobiDB-lite"/>
    </source>
</evidence>
<dbReference type="OrthoDB" id="18302at2759"/>
<accession>A0A2C6KXE2</accession>
<keyword evidence="6" id="KW-1185">Reference proteome</keyword>
<protein>
    <submittedName>
        <fullName evidence="5">Family cog1723 domain-containing protein</fullName>
    </submittedName>
</protein>
<feature type="region of interest" description="Disordered" evidence="2">
    <location>
        <begin position="719"/>
        <end position="848"/>
    </location>
</feature>
<feature type="region of interest" description="Disordered" evidence="2">
    <location>
        <begin position="570"/>
        <end position="610"/>
    </location>
</feature>
<feature type="transmembrane region" description="Helical" evidence="3">
    <location>
        <begin position="1140"/>
        <end position="1161"/>
    </location>
</feature>
<evidence type="ECO:0000256" key="1">
    <source>
        <dbReference type="ARBA" id="ARBA00008306"/>
    </source>
</evidence>
<dbReference type="PANTHER" id="PTHR16255:SF1">
    <property type="entry name" value="REQUIRED FOR MEIOTIC NUCLEAR DIVISION PROTEIN 1 HOMOLOG"/>
    <property type="match status" value="1"/>
</dbReference>
<feature type="compositionally biased region" description="Polar residues" evidence="2">
    <location>
        <begin position="260"/>
        <end position="269"/>
    </location>
</feature>
<evidence type="ECO:0000313" key="6">
    <source>
        <dbReference type="Proteomes" id="UP000221165"/>
    </source>
</evidence>
<dbReference type="AlphaFoldDB" id="A0A2C6KXE2"/>
<evidence type="ECO:0000259" key="4">
    <source>
        <dbReference type="Pfam" id="PF02582"/>
    </source>
</evidence>
<dbReference type="RefSeq" id="XP_067923032.1">
    <property type="nucleotide sequence ID" value="XM_068064998.1"/>
</dbReference>
<dbReference type="GO" id="GO:0005739">
    <property type="term" value="C:mitochondrion"/>
    <property type="evidence" value="ECO:0007669"/>
    <property type="project" value="UniProtKB-ARBA"/>
</dbReference>
<name>A0A2C6KXE2_9APIC</name>
<reference evidence="5 6" key="1">
    <citation type="journal article" date="2017" name="Int. J. Parasitol.">
        <title>The genome of the protozoan parasite Cystoisospora suis and a reverse vaccinology approach to identify vaccine candidates.</title>
        <authorList>
            <person name="Palmieri N."/>
            <person name="Shrestha A."/>
            <person name="Ruttkowski B."/>
            <person name="Beck T."/>
            <person name="Vogl C."/>
            <person name="Tomley F."/>
            <person name="Blake D.P."/>
            <person name="Joachim A."/>
        </authorList>
    </citation>
    <scope>NUCLEOTIDE SEQUENCE [LARGE SCALE GENOMIC DNA]</scope>
    <source>
        <strain evidence="5 6">Wien I</strain>
    </source>
</reference>